<organism evidence="2 3">
    <name type="scientific">Selenomonas sputigena</name>
    <dbReference type="NCBI Taxonomy" id="69823"/>
    <lineage>
        <taxon>Bacteria</taxon>
        <taxon>Bacillati</taxon>
        <taxon>Bacillota</taxon>
        <taxon>Negativicutes</taxon>
        <taxon>Selenomonadales</taxon>
        <taxon>Selenomonadaceae</taxon>
        <taxon>Selenomonas</taxon>
    </lineage>
</organism>
<keyword evidence="3" id="KW-1185">Reference proteome</keyword>
<accession>A0ABV3X6Y5</accession>
<dbReference type="EMBL" id="JARVLH010000006">
    <property type="protein sequence ID" value="MEX5285863.1"/>
    <property type="molecule type" value="Genomic_DNA"/>
</dbReference>
<dbReference type="RefSeq" id="WP_368847587.1">
    <property type="nucleotide sequence ID" value="NZ_CP194411.1"/>
</dbReference>
<evidence type="ECO:0000313" key="2">
    <source>
        <dbReference type="EMBL" id="MEX5285863.1"/>
    </source>
</evidence>
<evidence type="ECO:0000313" key="3">
    <source>
        <dbReference type="Proteomes" id="UP001559623"/>
    </source>
</evidence>
<dbReference type="GO" id="GO:0004722">
    <property type="term" value="F:protein serine/threonine phosphatase activity"/>
    <property type="evidence" value="ECO:0007669"/>
    <property type="project" value="UniProtKB-EC"/>
</dbReference>
<dbReference type="Proteomes" id="UP001559623">
    <property type="component" value="Unassembled WGS sequence"/>
</dbReference>
<gene>
    <name evidence="2" type="ORF">QCO44_09515</name>
</gene>
<dbReference type="EC" id="3.1.3.16" evidence="2"/>
<dbReference type="SUPFAM" id="SSF81606">
    <property type="entry name" value="PP2C-like"/>
    <property type="match status" value="1"/>
</dbReference>
<sequence length="542" mass="57130">MAQIIWHDEKKRGAAIPEEGAALVVGGAAAPLADGRRVILDKKILHEERQAAAEPPAAPEAAGIAGRIGAAGSPDAAPAVPAAEGAAVPAASAAPAAPSAAADDDAAAAGTAADETAASSVAAPAADAADISAASEPEALSDEAVLAHTATLWQYKPVPADEPDAAPEYKCGEERVGSAAFIAARVRGKKHKHEGTNCDDWFAMAHLEDIAVMAVSDGAGSKRYSRVGAKAASEAAVGCIYERLRRLAEEHPDDRAACGLPLAEAPFNDACGRLVAILHEGVQEARRAIEAAFYMRSGRPEYKEPLGRELVLADFAATLLVTLVVPIPETGEQLVVSCQIGDGMTAALNTQLPYKEATKFLGQPDSGDFSGETDFLTSPAMAELANLQKRTLVSRRKNDVILMMTDGVSDDYFSEQGMCLLWLDLVANGILAPQGERAKVFTREEVELLRALPKPQAFPCVGDKEKSVALQYAARLAKAMQCSQEELWHKTHLLALAAEDTSLKEIGTRAEKLQAWLDNRLERGSFDDRTLVILSFGDDGAA</sequence>
<dbReference type="Gene3D" id="3.60.40.10">
    <property type="entry name" value="PPM-type phosphatase domain"/>
    <property type="match status" value="1"/>
</dbReference>
<protein>
    <submittedName>
        <fullName evidence="2">PP2C family serine/threonine-protein phosphatase</fullName>
        <ecNumber evidence="2">3.1.3.16</ecNumber>
    </submittedName>
</protein>
<dbReference type="InterPro" id="IPR036457">
    <property type="entry name" value="PPM-type-like_dom_sf"/>
</dbReference>
<keyword evidence="2" id="KW-0378">Hydrolase</keyword>
<name>A0ABV3X6Y5_9FIRM</name>
<comment type="caution">
    <text evidence="2">The sequence shown here is derived from an EMBL/GenBank/DDBJ whole genome shotgun (WGS) entry which is preliminary data.</text>
</comment>
<evidence type="ECO:0000259" key="1">
    <source>
        <dbReference type="Pfam" id="PF13672"/>
    </source>
</evidence>
<dbReference type="Pfam" id="PF13672">
    <property type="entry name" value="PP2C_2"/>
    <property type="match status" value="1"/>
</dbReference>
<reference evidence="2 3" key="1">
    <citation type="submission" date="2023-04" db="EMBL/GenBank/DDBJ databases">
        <title>Genome Sequence of Selenomonas sputigena ATCC 33150.</title>
        <authorList>
            <person name="Miller D.P."/>
            <person name="Anvari S."/>
            <person name="Polson S.W."/>
            <person name="Macdonald M."/>
            <person name="Mcdowell J.V."/>
        </authorList>
    </citation>
    <scope>NUCLEOTIDE SEQUENCE [LARGE SCALE GENOMIC DNA]</scope>
    <source>
        <strain evidence="2 3">ATCC 33150</strain>
    </source>
</reference>
<dbReference type="InterPro" id="IPR001932">
    <property type="entry name" value="PPM-type_phosphatase-like_dom"/>
</dbReference>
<proteinExistence type="predicted"/>
<feature type="domain" description="PPM-type phosphatase" evidence="1">
    <location>
        <begin position="187"/>
        <end position="418"/>
    </location>
</feature>